<dbReference type="AlphaFoldDB" id="A0A505DAB8"/>
<dbReference type="RefSeq" id="WP_119101729.1">
    <property type="nucleotide sequence ID" value="NZ_QXMJ01000132.1"/>
</dbReference>
<keyword evidence="3" id="KW-1185">Reference proteome</keyword>
<proteinExistence type="predicted"/>
<feature type="coiled-coil region" evidence="1">
    <location>
        <begin position="86"/>
        <end position="124"/>
    </location>
</feature>
<reference evidence="2 3" key="1">
    <citation type="submission" date="2019-06" db="EMBL/GenBank/DDBJ databases">
        <title>Streptomyces sporangiiformans sp. nov., a novel actinomycete isolated from soil in Mount Song.</title>
        <authorList>
            <person name="Han L."/>
        </authorList>
    </citation>
    <scope>NUCLEOTIDE SEQUENCE [LARGE SCALE GENOMIC DNA]</scope>
    <source>
        <strain evidence="2 3">NEAU-SSA 1</strain>
    </source>
</reference>
<evidence type="ECO:0000313" key="3">
    <source>
        <dbReference type="Proteomes" id="UP000317378"/>
    </source>
</evidence>
<dbReference type="Proteomes" id="UP000317378">
    <property type="component" value="Unassembled WGS sequence"/>
</dbReference>
<evidence type="ECO:0000256" key="1">
    <source>
        <dbReference type="SAM" id="Coils"/>
    </source>
</evidence>
<organism evidence="2 3">
    <name type="scientific">Streptomyces sporangiiformans</name>
    <dbReference type="NCBI Taxonomy" id="2315329"/>
    <lineage>
        <taxon>Bacteria</taxon>
        <taxon>Bacillati</taxon>
        <taxon>Actinomycetota</taxon>
        <taxon>Actinomycetes</taxon>
        <taxon>Kitasatosporales</taxon>
        <taxon>Streptomycetaceae</taxon>
        <taxon>Streptomyces</taxon>
    </lineage>
</organism>
<accession>A0A505DAB8</accession>
<evidence type="ECO:0000313" key="2">
    <source>
        <dbReference type="EMBL" id="TPQ20664.1"/>
    </source>
</evidence>
<dbReference type="OrthoDB" id="4146319at2"/>
<keyword evidence="1" id="KW-0175">Coiled coil</keyword>
<name>A0A505DAB8_9ACTN</name>
<comment type="caution">
    <text evidence="2">The sequence shown here is derived from an EMBL/GenBank/DDBJ whole genome shotgun (WGS) entry which is preliminary data.</text>
</comment>
<sequence length="295" mass="32665">MSSASVSPQGFVAGRGRGYRPDQVDAYAEALSRDRDAAWERAARLTVLAKEMEAEAERMRELVAGLPAQTYEILGESARRLFELGVEEAVSLRENAQLEARRAVEEAEAAAEGAREAARAEADAVRGEAEERARHRLLAAQAEADEMRVAARREVKECRGEALAALREMRQRTEGLLAEQEREHLERWEEAGRAAADRQDAFDAHHGPLVARAEQGLAEAEQALADARETARRRQEHAEVQAAELVAEAGVIADRVARETERVLREHSERWDVVRAHMDHVRSSLAALTGRATAE</sequence>
<protein>
    <submittedName>
        <fullName evidence="2">Cellulose-binding protein</fullName>
    </submittedName>
</protein>
<dbReference type="EMBL" id="VCHX02000132">
    <property type="protein sequence ID" value="TPQ20664.1"/>
    <property type="molecule type" value="Genomic_DNA"/>
</dbReference>
<feature type="coiled-coil region" evidence="1">
    <location>
        <begin position="210"/>
        <end position="248"/>
    </location>
</feature>
<gene>
    <name evidence="2" type="ORF">FGD71_019395</name>
</gene>